<protein>
    <submittedName>
        <fullName evidence="3">Putative monoacyl phosphatidylinositol tetramannoside-binding protein LpqW</fullName>
    </submittedName>
</protein>
<accession>A0A221VY71</accession>
<feature type="domain" description="Solute-binding protein family 5" evidence="2">
    <location>
        <begin position="219"/>
        <end position="560"/>
    </location>
</feature>
<dbReference type="AlphaFoldDB" id="A0A221VY71"/>
<proteinExistence type="predicted"/>
<evidence type="ECO:0000256" key="1">
    <source>
        <dbReference type="SAM" id="MobiDB-lite"/>
    </source>
</evidence>
<evidence type="ECO:0000313" key="4">
    <source>
        <dbReference type="Proteomes" id="UP000204221"/>
    </source>
</evidence>
<dbReference type="Proteomes" id="UP000204221">
    <property type="component" value="Chromosome"/>
</dbReference>
<reference evidence="3 4" key="1">
    <citation type="submission" date="2017-07" db="EMBL/GenBank/DDBJ databases">
        <title>Complete genome sequence of Actinoalloteichus hoggarensis DSM 45943, type strain of Actinoalloteichus hoggarensis.</title>
        <authorList>
            <person name="Ruckert C."/>
            <person name="Nouioui I."/>
            <person name="Willmese J."/>
            <person name="van Wezel G."/>
            <person name="Klenk H.-P."/>
            <person name="Kalinowski J."/>
            <person name="Zotchev S.B."/>
        </authorList>
    </citation>
    <scope>NUCLEOTIDE SEQUENCE [LARGE SCALE GENOMIC DNA]</scope>
    <source>
        <strain evidence="3 4">DSM 45943</strain>
    </source>
</reference>
<dbReference type="GO" id="GO:0015833">
    <property type="term" value="P:peptide transport"/>
    <property type="evidence" value="ECO:0007669"/>
    <property type="project" value="TreeGrafter"/>
</dbReference>
<evidence type="ECO:0000313" key="3">
    <source>
        <dbReference type="EMBL" id="ASO18500.1"/>
    </source>
</evidence>
<dbReference type="InterPro" id="IPR000914">
    <property type="entry name" value="SBP_5_dom"/>
</dbReference>
<dbReference type="Pfam" id="PF00496">
    <property type="entry name" value="SBP_bac_5"/>
    <property type="match status" value="1"/>
</dbReference>
<dbReference type="GO" id="GO:1904680">
    <property type="term" value="F:peptide transmembrane transporter activity"/>
    <property type="evidence" value="ECO:0007669"/>
    <property type="project" value="TreeGrafter"/>
</dbReference>
<feature type="region of interest" description="Disordered" evidence="1">
    <location>
        <begin position="554"/>
        <end position="574"/>
    </location>
</feature>
<organism evidence="3 4">
    <name type="scientific">Actinoalloteichus hoggarensis</name>
    <dbReference type="NCBI Taxonomy" id="1470176"/>
    <lineage>
        <taxon>Bacteria</taxon>
        <taxon>Bacillati</taxon>
        <taxon>Actinomycetota</taxon>
        <taxon>Actinomycetes</taxon>
        <taxon>Pseudonocardiales</taxon>
        <taxon>Pseudonocardiaceae</taxon>
        <taxon>Actinoalloteichus</taxon>
    </lineage>
</organism>
<dbReference type="Gene3D" id="3.90.76.10">
    <property type="entry name" value="Dipeptide-binding Protein, Domain 1"/>
    <property type="match status" value="1"/>
</dbReference>
<dbReference type="SUPFAM" id="SSF53850">
    <property type="entry name" value="Periplasmic binding protein-like II"/>
    <property type="match status" value="1"/>
</dbReference>
<sequence length="696" mass="72950">MARSAGLRGGRAWLLRRGRALTAHRGVADGPGGESRPSRTAAASRAEAWAGMAAVCVRGTESGHAAGSVRGVESGRACGARAAGGHRASNPAGLLGSWFSEQAVRRTGGRIRPRGGRLGLTSILLVGLLTACTTPPPPLVDPTEVSELPAEEIPSEIVIGVDSFAGGFNPHRLADLSTPTTALASLMLPSVFRPGPDGTPRLDGTLMNDAEVVGSAPFTVRYDIRPDASWSDSAPIAAEDFVYLWERMRSEPGVVDAAGYRLIEDIVPGDGGKTVEVVFSEPYPGWQSLFTHLLPAHLIKDAPGGWQRALAQRYPLSGGPFTMTAFDRGRGEIVLERNDRYWEQPSDVLRLVLRENSHPGLTDSLASGDNQLAVLTADAVALNMIAAAETEEPLRTRSLPRAETAQVLLRPASPVLADDELRRAIGAALDRDALIAIGTRSGPSADLVADSQVLAPSEPGYAAARPAGSTLGTGDAESLHELLSDEGYTVDDGWWERDGTRLSLVVAAPADQEPYSSLAGHVARQLRDVGIETEVVRPSATDFYDDLLQRDVDEVSSSGGTGEESSTGDAASEVPAVDIAVAPMGVGADPAATLATRLGCPAPIEGSDATPPVNLAGFCDEEVDQLLDAALTGSVPLAEARAELEPILWDEAVVLPLFQLADTVVFGTGMSGGETWRPYLGPFAGASEWQRDGSGP</sequence>
<dbReference type="EMBL" id="CP022521">
    <property type="protein sequence ID" value="ASO18500.1"/>
    <property type="molecule type" value="Genomic_DNA"/>
</dbReference>
<evidence type="ECO:0000259" key="2">
    <source>
        <dbReference type="Pfam" id="PF00496"/>
    </source>
</evidence>
<name>A0A221VY71_9PSEU</name>
<dbReference type="PANTHER" id="PTHR30290:SF65">
    <property type="entry name" value="MONOACYL PHOSPHATIDYLINOSITOL TETRAMANNOSIDE-BINDING PROTEIN LPQW-RELATED"/>
    <property type="match status" value="1"/>
</dbReference>
<gene>
    <name evidence="3" type="ORF">AHOG_04220</name>
</gene>
<keyword evidence="4" id="KW-1185">Reference proteome</keyword>
<dbReference type="PANTHER" id="PTHR30290">
    <property type="entry name" value="PERIPLASMIC BINDING COMPONENT OF ABC TRANSPORTER"/>
    <property type="match status" value="1"/>
</dbReference>
<dbReference type="Gene3D" id="3.10.105.10">
    <property type="entry name" value="Dipeptide-binding Protein, Domain 3"/>
    <property type="match status" value="1"/>
</dbReference>
<dbReference type="InterPro" id="IPR039424">
    <property type="entry name" value="SBP_5"/>
</dbReference>
<dbReference type="KEGG" id="ahg:AHOG_04220"/>
<dbReference type="CDD" id="cd08501">
    <property type="entry name" value="PBP2_Lpqw"/>
    <property type="match status" value="1"/>
</dbReference>